<dbReference type="Proteomes" id="UP001159363">
    <property type="component" value="Chromosome 6"/>
</dbReference>
<feature type="region of interest" description="Disordered" evidence="1">
    <location>
        <begin position="1"/>
        <end position="44"/>
    </location>
</feature>
<organism evidence="2 3">
    <name type="scientific">Dryococelus australis</name>
    <dbReference type="NCBI Taxonomy" id="614101"/>
    <lineage>
        <taxon>Eukaryota</taxon>
        <taxon>Metazoa</taxon>
        <taxon>Ecdysozoa</taxon>
        <taxon>Arthropoda</taxon>
        <taxon>Hexapoda</taxon>
        <taxon>Insecta</taxon>
        <taxon>Pterygota</taxon>
        <taxon>Neoptera</taxon>
        <taxon>Polyneoptera</taxon>
        <taxon>Phasmatodea</taxon>
        <taxon>Verophasmatodea</taxon>
        <taxon>Anareolatae</taxon>
        <taxon>Phasmatidae</taxon>
        <taxon>Eurycanthinae</taxon>
        <taxon>Dryococelus</taxon>
    </lineage>
</organism>
<feature type="region of interest" description="Disordered" evidence="1">
    <location>
        <begin position="722"/>
        <end position="755"/>
    </location>
</feature>
<protein>
    <submittedName>
        <fullName evidence="2">Uncharacterized protein</fullName>
    </submittedName>
</protein>
<evidence type="ECO:0000256" key="1">
    <source>
        <dbReference type="SAM" id="MobiDB-lite"/>
    </source>
</evidence>
<keyword evidence="3" id="KW-1185">Reference proteome</keyword>
<name>A0ABQ9H731_9NEOP</name>
<evidence type="ECO:0000313" key="2">
    <source>
        <dbReference type="EMBL" id="KAJ8879953.1"/>
    </source>
</evidence>
<comment type="caution">
    <text evidence="2">The sequence shown here is derived from an EMBL/GenBank/DDBJ whole genome shotgun (WGS) entry which is preliminary data.</text>
</comment>
<feature type="compositionally biased region" description="Pro residues" evidence="1">
    <location>
        <begin position="531"/>
        <end position="547"/>
    </location>
</feature>
<feature type="compositionally biased region" description="Basic and acidic residues" evidence="1">
    <location>
        <begin position="1"/>
        <end position="27"/>
    </location>
</feature>
<reference evidence="2 3" key="1">
    <citation type="submission" date="2023-02" db="EMBL/GenBank/DDBJ databases">
        <title>LHISI_Scaffold_Assembly.</title>
        <authorList>
            <person name="Stuart O.P."/>
            <person name="Cleave R."/>
            <person name="Magrath M.J.L."/>
            <person name="Mikheyev A.S."/>
        </authorList>
    </citation>
    <scope>NUCLEOTIDE SEQUENCE [LARGE SCALE GENOMIC DNA]</scope>
    <source>
        <strain evidence="2">Daus_M_001</strain>
        <tissue evidence="2">Leg muscle</tissue>
    </source>
</reference>
<proteinExistence type="predicted"/>
<accession>A0ABQ9H731</accession>
<evidence type="ECO:0000313" key="3">
    <source>
        <dbReference type="Proteomes" id="UP001159363"/>
    </source>
</evidence>
<dbReference type="EMBL" id="JARBHB010000007">
    <property type="protein sequence ID" value="KAJ8879953.1"/>
    <property type="molecule type" value="Genomic_DNA"/>
</dbReference>
<feature type="region of interest" description="Disordered" evidence="1">
    <location>
        <begin position="528"/>
        <end position="563"/>
    </location>
</feature>
<gene>
    <name evidence="2" type="ORF">PR048_020574</name>
</gene>
<sequence length="755" mass="83649">MRVKRGEYRAAPESKDREERDTPEKTRGAVASPGSPGNLVTSGPFRSLGVTSAARRTAIGRAAPGETLFPIALPRGSAYDSSTSPPASQFLSLCPRRTLRQADRKYLLPPTKVNLIVADDVFAWEGFLGDLLFPLPLFPTSLHPRQLSGRPNLPAPRTRHGAVERRVKVLGNLQRKYLGLMYSIRVVKTRVEDGPLRVLEGLGVMRTRSVTRVYSYVRPRGCIVAARCNDLRGEQRPALPAIRHFRSRPGSNGIGRQARHRPHFPSPYSPPVTILPSSPLVFFRPLRALSSRAAAASSTLRTRPHNFPFHHLVLIEDLITPVFTPYRSNLTLTVMQPSDLLCVIAFLVAYHTHGRRNPFLLGTQDAVVVEFVLPGLYRWGDFLKGTTMAERLAYLPPTKAIQVQSPAGSLRIFARGNRAGRRRWSAGFLGDLPEKTPRIEFSPVFPPGARGELNVPPPPFASTTRLPRGVCACASGSVCVWARARQVSQGAGGREGGADLHLRGRCPRSSDKSETGAGVIWGCRCDTRPTPAGPTPRGPRWTRPPPGAKRGRSAPDVHPGAARERTSVTAFIFGERVASHDRRSRSSLRLPLLVLQFQLQLQRPGREEWVGAVFPPPRLLGTAEEYPGNRTLARVSEKLEVTVYVLYHMLPQEKKKKKKRNNEHNEHLKKQLRSFEMEKSHPVWINLYRFVHAPCNACEHISPSRPSVLPVESIDYRPAVSRRSLHKKSVTSVPTPRARVERSSGGAPQFSAPGN</sequence>